<name>A0A8H8NP15_9AGAM</name>
<keyword evidence="1" id="KW-0732">Signal</keyword>
<evidence type="ECO:0000313" key="2">
    <source>
        <dbReference type="EMBL" id="QRW16810.1"/>
    </source>
</evidence>
<evidence type="ECO:0000313" key="3">
    <source>
        <dbReference type="Proteomes" id="UP000650533"/>
    </source>
</evidence>
<proteinExistence type="predicted"/>
<feature type="chain" id="PRO_5034898643" evidence="1">
    <location>
        <begin position="22"/>
        <end position="220"/>
    </location>
</feature>
<sequence length="220" mass="23412">MLFNRFLPIAALISFGAPILAAPISFPRATGLSAAELQEECDKMYTELEDAIARQSMGLSISSEELSAPKERTAANSSMAAVFVTAQSKMDSLQSEIDQVMAGPIGSMEGKIGKIMIEIDTEVKQVHSGVKSFIGAESSVVYGNPDGGALLTTQLANRVLPFYILITVKNISGYTFTSAQQSIRKDITAMKKTLSIVSSELADEVSSTILISSIGYTSLA</sequence>
<dbReference type="Proteomes" id="UP000650533">
    <property type="component" value="Chromosome 2"/>
</dbReference>
<dbReference type="GeneID" id="67027091"/>
<accession>A0A8H8NP15</accession>
<organism evidence="2 3">
    <name type="scientific">Rhizoctonia solani</name>
    <dbReference type="NCBI Taxonomy" id="456999"/>
    <lineage>
        <taxon>Eukaryota</taxon>
        <taxon>Fungi</taxon>
        <taxon>Dikarya</taxon>
        <taxon>Basidiomycota</taxon>
        <taxon>Agaricomycotina</taxon>
        <taxon>Agaricomycetes</taxon>
        <taxon>Cantharellales</taxon>
        <taxon>Ceratobasidiaceae</taxon>
        <taxon>Rhizoctonia</taxon>
    </lineage>
</organism>
<dbReference type="RefSeq" id="XP_043177047.1">
    <property type="nucleotide sequence ID" value="XM_043324628.1"/>
</dbReference>
<dbReference type="KEGG" id="rsx:RhiXN_04812"/>
<dbReference type="AlphaFoldDB" id="A0A8H8NP15"/>
<protein>
    <submittedName>
        <fullName evidence="2">Uncharacterized protein</fullName>
    </submittedName>
</protein>
<dbReference type="EMBL" id="CP059659">
    <property type="protein sequence ID" value="QRW16810.1"/>
    <property type="molecule type" value="Genomic_DNA"/>
</dbReference>
<feature type="signal peptide" evidence="1">
    <location>
        <begin position="1"/>
        <end position="21"/>
    </location>
</feature>
<reference evidence="2" key="1">
    <citation type="submission" date="2020-05" db="EMBL/GenBank/DDBJ databases">
        <title>Evolutionary and genomic comparisons of hybrid uninucleate and nonhybrid Rhizoctonia fungi.</title>
        <authorList>
            <person name="Li C."/>
            <person name="Chen X."/>
        </authorList>
    </citation>
    <scope>NUCLEOTIDE SEQUENCE</scope>
    <source>
        <strain evidence="2">AG-1 IA</strain>
    </source>
</reference>
<gene>
    <name evidence="2" type="ORF">RhiXN_04812</name>
</gene>
<evidence type="ECO:0000256" key="1">
    <source>
        <dbReference type="SAM" id="SignalP"/>
    </source>
</evidence>